<name>A0A2K1J8A5_PHYPA</name>
<keyword evidence="1" id="KW-0812">Transmembrane</keyword>
<sequence>MERSSPTIGGGESRMMLVESPDIQINVLVPFAGQVKLVASQDHLFCASAVGRLDRAFGSPHEQVRRAVLIISSSWTRFQFCHRIPDPVRMKLVNCTRFCWLASYSILAHCFVVAFVNY</sequence>
<dbReference type="PaxDb" id="3218-PP1S15_295V6.1"/>
<dbReference type="Proteomes" id="UP000006727">
    <property type="component" value="Chromosome 16"/>
</dbReference>
<evidence type="ECO:0000313" key="3">
    <source>
        <dbReference type="EnsemblPlants" id="Pp3c16_12360V3.1"/>
    </source>
</evidence>
<reference evidence="2 4" key="2">
    <citation type="journal article" date="2018" name="Plant J.">
        <title>The Physcomitrella patens chromosome-scale assembly reveals moss genome structure and evolution.</title>
        <authorList>
            <person name="Lang D."/>
            <person name="Ullrich K.K."/>
            <person name="Murat F."/>
            <person name="Fuchs J."/>
            <person name="Jenkins J."/>
            <person name="Haas F.B."/>
            <person name="Piednoel M."/>
            <person name="Gundlach H."/>
            <person name="Van Bel M."/>
            <person name="Meyberg R."/>
            <person name="Vives C."/>
            <person name="Morata J."/>
            <person name="Symeonidi A."/>
            <person name="Hiss M."/>
            <person name="Muchero W."/>
            <person name="Kamisugi Y."/>
            <person name="Saleh O."/>
            <person name="Blanc G."/>
            <person name="Decker E.L."/>
            <person name="van Gessel N."/>
            <person name="Grimwood J."/>
            <person name="Hayes R.D."/>
            <person name="Graham S.W."/>
            <person name="Gunter L.E."/>
            <person name="McDaniel S.F."/>
            <person name="Hoernstein S.N.W."/>
            <person name="Larsson A."/>
            <person name="Li F.W."/>
            <person name="Perroud P.F."/>
            <person name="Phillips J."/>
            <person name="Ranjan P."/>
            <person name="Rokshar D.S."/>
            <person name="Rothfels C.J."/>
            <person name="Schneider L."/>
            <person name="Shu S."/>
            <person name="Stevenson D.W."/>
            <person name="Thummler F."/>
            <person name="Tillich M."/>
            <person name="Villarreal Aguilar J.C."/>
            <person name="Widiez T."/>
            <person name="Wong G.K."/>
            <person name="Wymore A."/>
            <person name="Zhang Y."/>
            <person name="Zimmer A.D."/>
            <person name="Quatrano R.S."/>
            <person name="Mayer K.F.X."/>
            <person name="Goodstein D."/>
            <person name="Casacuberta J.M."/>
            <person name="Vandepoele K."/>
            <person name="Reski R."/>
            <person name="Cuming A.C."/>
            <person name="Tuskan G.A."/>
            <person name="Maumus F."/>
            <person name="Salse J."/>
            <person name="Schmutz J."/>
            <person name="Rensing S.A."/>
        </authorList>
    </citation>
    <scope>NUCLEOTIDE SEQUENCE [LARGE SCALE GENOMIC DNA]</scope>
    <source>
        <strain evidence="3 4">cv. Gransden 2004</strain>
    </source>
</reference>
<dbReference type="Gramene" id="Pp3c16_12360V3.1">
    <property type="protein sequence ID" value="Pp3c16_12360V3.1"/>
    <property type="gene ID" value="Pp3c16_12360"/>
</dbReference>
<proteinExistence type="predicted"/>
<gene>
    <name evidence="2" type="ORF">PHYPA_020863</name>
</gene>
<keyword evidence="1" id="KW-1133">Transmembrane helix</keyword>
<evidence type="ECO:0000256" key="1">
    <source>
        <dbReference type="SAM" id="Phobius"/>
    </source>
</evidence>
<keyword evidence="1" id="KW-0472">Membrane</keyword>
<dbReference type="EnsemblPlants" id="Pp3c16_12360V3.1">
    <property type="protein sequence ID" value="Pp3c16_12360V3.1"/>
    <property type="gene ID" value="Pp3c16_12360"/>
</dbReference>
<dbReference type="EMBL" id="ABEU02000016">
    <property type="protein sequence ID" value="PNR37754.1"/>
    <property type="molecule type" value="Genomic_DNA"/>
</dbReference>
<protein>
    <submittedName>
        <fullName evidence="2 3">Uncharacterized protein</fullName>
    </submittedName>
</protein>
<reference evidence="2 4" key="1">
    <citation type="journal article" date="2008" name="Science">
        <title>The Physcomitrella genome reveals evolutionary insights into the conquest of land by plants.</title>
        <authorList>
            <person name="Rensing S."/>
            <person name="Lang D."/>
            <person name="Zimmer A."/>
            <person name="Terry A."/>
            <person name="Salamov A."/>
            <person name="Shapiro H."/>
            <person name="Nishiyama T."/>
            <person name="Perroud P.-F."/>
            <person name="Lindquist E."/>
            <person name="Kamisugi Y."/>
            <person name="Tanahashi T."/>
            <person name="Sakakibara K."/>
            <person name="Fujita T."/>
            <person name="Oishi K."/>
            <person name="Shin-I T."/>
            <person name="Kuroki Y."/>
            <person name="Toyoda A."/>
            <person name="Suzuki Y."/>
            <person name="Hashimoto A."/>
            <person name="Yamaguchi K."/>
            <person name="Sugano A."/>
            <person name="Kohara Y."/>
            <person name="Fujiyama A."/>
            <person name="Anterola A."/>
            <person name="Aoki S."/>
            <person name="Ashton N."/>
            <person name="Barbazuk W.B."/>
            <person name="Barker E."/>
            <person name="Bennetzen J."/>
            <person name="Bezanilla M."/>
            <person name="Blankenship R."/>
            <person name="Cho S.H."/>
            <person name="Dutcher S."/>
            <person name="Estelle M."/>
            <person name="Fawcett J.A."/>
            <person name="Gundlach H."/>
            <person name="Hanada K."/>
            <person name="Heyl A."/>
            <person name="Hicks K.A."/>
            <person name="Hugh J."/>
            <person name="Lohr M."/>
            <person name="Mayer K."/>
            <person name="Melkozernov A."/>
            <person name="Murata T."/>
            <person name="Nelson D."/>
            <person name="Pils B."/>
            <person name="Prigge M."/>
            <person name="Reiss B."/>
            <person name="Renner T."/>
            <person name="Rombauts S."/>
            <person name="Rushton P."/>
            <person name="Sanderfoot A."/>
            <person name="Schween G."/>
            <person name="Shiu S.-H."/>
            <person name="Stueber K."/>
            <person name="Theodoulou F.L."/>
            <person name="Tu H."/>
            <person name="Van de Peer Y."/>
            <person name="Verrier P.J."/>
            <person name="Waters E."/>
            <person name="Wood A."/>
            <person name="Yang L."/>
            <person name="Cove D."/>
            <person name="Cuming A."/>
            <person name="Hasebe M."/>
            <person name="Lucas S."/>
            <person name="Mishler D.B."/>
            <person name="Reski R."/>
            <person name="Grigoriev I."/>
            <person name="Quatrano R.S."/>
            <person name="Boore J.L."/>
        </authorList>
    </citation>
    <scope>NUCLEOTIDE SEQUENCE [LARGE SCALE GENOMIC DNA]</scope>
    <source>
        <strain evidence="3 4">cv. Gransden 2004</strain>
    </source>
</reference>
<organism evidence="2">
    <name type="scientific">Physcomitrium patens</name>
    <name type="common">Spreading-leaved earth moss</name>
    <name type="synonym">Physcomitrella patens</name>
    <dbReference type="NCBI Taxonomy" id="3218"/>
    <lineage>
        <taxon>Eukaryota</taxon>
        <taxon>Viridiplantae</taxon>
        <taxon>Streptophyta</taxon>
        <taxon>Embryophyta</taxon>
        <taxon>Bryophyta</taxon>
        <taxon>Bryophytina</taxon>
        <taxon>Bryopsida</taxon>
        <taxon>Funariidae</taxon>
        <taxon>Funariales</taxon>
        <taxon>Funariaceae</taxon>
        <taxon>Physcomitrium</taxon>
    </lineage>
</organism>
<evidence type="ECO:0000313" key="2">
    <source>
        <dbReference type="EMBL" id="PNR37754.1"/>
    </source>
</evidence>
<feature type="transmembrane region" description="Helical" evidence="1">
    <location>
        <begin position="98"/>
        <end position="116"/>
    </location>
</feature>
<keyword evidence="4" id="KW-1185">Reference proteome</keyword>
<evidence type="ECO:0000313" key="4">
    <source>
        <dbReference type="Proteomes" id="UP000006727"/>
    </source>
</evidence>
<reference evidence="3" key="3">
    <citation type="submission" date="2020-12" db="UniProtKB">
        <authorList>
            <consortium name="EnsemblPlants"/>
        </authorList>
    </citation>
    <scope>IDENTIFICATION</scope>
</reference>
<accession>A0A2K1J8A5</accession>
<dbReference type="AlphaFoldDB" id="A0A2K1J8A5"/>
<dbReference type="InParanoid" id="A0A2K1J8A5"/>